<keyword evidence="2" id="KW-1185">Reference proteome</keyword>
<name>A0A0H2R894_9AGAM</name>
<reference evidence="1 2" key="1">
    <citation type="submission" date="2015-04" db="EMBL/GenBank/DDBJ databases">
        <title>Complete genome sequence of Schizopora paradoxa KUC8140, a cosmopolitan wood degrader in East Asia.</title>
        <authorList>
            <consortium name="DOE Joint Genome Institute"/>
            <person name="Min B."/>
            <person name="Park H."/>
            <person name="Jang Y."/>
            <person name="Kim J.-J."/>
            <person name="Kim K.H."/>
            <person name="Pangilinan J."/>
            <person name="Lipzen A."/>
            <person name="Riley R."/>
            <person name="Grigoriev I.V."/>
            <person name="Spatafora J.W."/>
            <person name="Choi I.-G."/>
        </authorList>
    </citation>
    <scope>NUCLEOTIDE SEQUENCE [LARGE SCALE GENOMIC DNA]</scope>
    <source>
        <strain evidence="1 2">KUC8140</strain>
    </source>
</reference>
<dbReference type="EMBL" id="KQ086109">
    <property type="protein sequence ID" value="KLO08034.1"/>
    <property type="molecule type" value="Genomic_DNA"/>
</dbReference>
<dbReference type="OrthoDB" id="2833965at2759"/>
<dbReference type="InterPro" id="IPR032675">
    <property type="entry name" value="LRR_dom_sf"/>
</dbReference>
<dbReference type="Gene3D" id="3.80.10.10">
    <property type="entry name" value="Ribonuclease Inhibitor"/>
    <property type="match status" value="1"/>
</dbReference>
<accession>A0A0H2R894</accession>
<dbReference type="Proteomes" id="UP000053477">
    <property type="component" value="Unassembled WGS sequence"/>
</dbReference>
<evidence type="ECO:0008006" key="3">
    <source>
        <dbReference type="Google" id="ProtNLM"/>
    </source>
</evidence>
<organism evidence="1 2">
    <name type="scientific">Schizopora paradoxa</name>
    <dbReference type="NCBI Taxonomy" id="27342"/>
    <lineage>
        <taxon>Eukaryota</taxon>
        <taxon>Fungi</taxon>
        <taxon>Dikarya</taxon>
        <taxon>Basidiomycota</taxon>
        <taxon>Agaricomycotina</taxon>
        <taxon>Agaricomycetes</taxon>
        <taxon>Hymenochaetales</taxon>
        <taxon>Schizoporaceae</taxon>
        <taxon>Schizopora</taxon>
    </lineage>
</organism>
<proteinExistence type="predicted"/>
<evidence type="ECO:0000313" key="2">
    <source>
        <dbReference type="Proteomes" id="UP000053477"/>
    </source>
</evidence>
<dbReference type="InParanoid" id="A0A0H2R894"/>
<evidence type="ECO:0000313" key="1">
    <source>
        <dbReference type="EMBL" id="KLO08034.1"/>
    </source>
</evidence>
<sequence>MKIAKVFRIRSLQGRKSSFLTGYAKLDDSQSVSADLSLLARDPLELMKHLESMAGMEDGLGAQWSVMLAQFALSIKPGTINQRNCANNRACASRARKLLIAMGESITAQADSRDVVRAIEAQVEALGIRYGFSLLPDDLLQDILLLATEKGDYGEGFQPGRDFALEKPAMYRALTLAHACSRFRSIVLTTPRIWSAISDQIKDTEMLKFWLTHSGDIPLDVGLNTYGFPHFGKSFEDGFKICLTSSLRWRSFTLGVIPRSTQALIDRISTATRWDVVRNNILAIDSMTSQLHLPLLRHLDIGLPFASLQDRSDPRSHSYIHWSMPSLTSVHFHNCTPMIFPNTITHFSLLYRHPGLGLRVDKPCLDLRELANFLLSCAHLESVDIQLTTSTISTESFLLPAVIPLVRRAHLTVCACSPDDMLDFSHAFQFCDATHLQLGIECPKYDLEDISKPDYEPFVSAVLKLHSQLKSLELSLGYIRIGTPFIIPPIAYLRNLEELTLECTHWDVWERSKFPYGSYIPALVSLEVKLSHIGQWNVATKWVERLMIRLKKQGDLGRFALLTVSTTTGKPEPEGLLGKGIYKHLDAERIRFVRRSEESKYPHTF</sequence>
<protein>
    <recommendedName>
        <fullName evidence="3">F-box domain-containing protein</fullName>
    </recommendedName>
</protein>
<dbReference type="AlphaFoldDB" id="A0A0H2R894"/>
<gene>
    <name evidence="1" type="ORF">SCHPADRAFT_1001221</name>
</gene>